<dbReference type="Proteomes" id="UP001065298">
    <property type="component" value="Chromosome 13"/>
</dbReference>
<organism evidence="1 2">
    <name type="scientific">Fusarium keratoplasticum</name>
    <dbReference type="NCBI Taxonomy" id="1328300"/>
    <lineage>
        <taxon>Eukaryota</taxon>
        <taxon>Fungi</taxon>
        <taxon>Dikarya</taxon>
        <taxon>Ascomycota</taxon>
        <taxon>Pezizomycotina</taxon>
        <taxon>Sordariomycetes</taxon>
        <taxon>Hypocreomycetidae</taxon>
        <taxon>Hypocreales</taxon>
        <taxon>Nectriaceae</taxon>
        <taxon>Fusarium</taxon>
        <taxon>Fusarium solani species complex</taxon>
    </lineage>
</organism>
<evidence type="ECO:0000313" key="2">
    <source>
        <dbReference type="Proteomes" id="UP001065298"/>
    </source>
</evidence>
<proteinExistence type="predicted"/>
<keyword evidence="2" id="KW-1185">Reference proteome</keyword>
<evidence type="ECO:0000313" key="1">
    <source>
        <dbReference type="EMBL" id="KAI8649134.1"/>
    </source>
</evidence>
<name>A0ACC0QBS4_9HYPO</name>
<sequence>MNLMRCLLIAVTAAPILAQNGNDTYDKCREIIRHVAEDEIHFNSTGSTSFNFPGQKDPWHLSMATFFHLARNTSQVRDVSSTGDRVVFLSVPQSLIGSARGNNTEVCYYQMDPVNATSNADDDGESCNGILSEKCQEALRSAGGPINGLCSRFNIDDDCGKAMRLWTTKPLNFSSSECSVDELPGVGLPTGYRTFSIMSEGHDLPPEEDGFLDAYDLMVRQPLPIVLAARVPDQNKIAVEIACVAPDNITTDSRVPDSEFPPSGAGDLNVRATATFAMAVACIVGVIFV</sequence>
<gene>
    <name evidence="1" type="ORF">NCS57_01449500</name>
</gene>
<comment type="caution">
    <text evidence="1">The sequence shown here is derived from an EMBL/GenBank/DDBJ whole genome shotgun (WGS) entry which is preliminary data.</text>
</comment>
<dbReference type="EMBL" id="CM046515">
    <property type="protein sequence ID" value="KAI8649134.1"/>
    <property type="molecule type" value="Genomic_DNA"/>
</dbReference>
<reference evidence="1" key="1">
    <citation type="submission" date="2022-06" db="EMBL/GenBank/DDBJ databases">
        <title>Fusarium solani species complex genomes reveal bases of compartmentalisation and animal pathogenesis.</title>
        <authorList>
            <person name="Tsai I.J."/>
        </authorList>
    </citation>
    <scope>NUCLEOTIDE SEQUENCE</scope>
    <source>
        <strain evidence="1">Fu6.1</strain>
    </source>
</reference>
<protein>
    <submittedName>
        <fullName evidence="1">Uncharacterized protein</fullName>
    </submittedName>
</protein>
<accession>A0ACC0QBS4</accession>